<name>A0A0V1B8D4_TRISP</name>
<evidence type="ECO:0000313" key="2">
    <source>
        <dbReference type="EMBL" id="KRY32988.1"/>
    </source>
</evidence>
<dbReference type="InParanoid" id="A0A0V1B8D4"/>
<dbReference type="AlphaFoldDB" id="A0A0V1B8D4"/>
<dbReference type="PANTHER" id="PTHR47331">
    <property type="entry name" value="PHD-TYPE DOMAIN-CONTAINING PROTEIN"/>
    <property type="match status" value="1"/>
</dbReference>
<keyword evidence="3" id="KW-1185">Reference proteome</keyword>
<organism evidence="2 3">
    <name type="scientific">Trichinella spiralis</name>
    <name type="common">Trichina worm</name>
    <dbReference type="NCBI Taxonomy" id="6334"/>
    <lineage>
        <taxon>Eukaryota</taxon>
        <taxon>Metazoa</taxon>
        <taxon>Ecdysozoa</taxon>
        <taxon>Nematoda</taxon>
        <taxon>Enoplea</taxon>
        <taxon>Dorylaimia</taxon>
        <taxon>Trichinellida</taxon>
        <taxon>Trichinellidae</taxon>
        <taxon>Trichinella</taxon>
    </lineage>
</organism>
<dbReference type="EMBL" id="JYDH01000089">
    <property type="protein sequence ID" value="KRY32988.1"/>
    <property type="molecule type" value="Genomic_DNA"/>
</dbReference>
<evidence type="ECO:0000256" key="1">
    <source>
        <dbReference type="SAM" id="Coils"/>
    </source>
</evidence>
<evidence type="ECO:0000313" key="3">
    <source>
        <dbReference type="Proteomes" id="UP000054776"/>
    </source>
</evidence>
<dbReference type="OrthoDB" id="5872352at2759"/>
<protein>
    <submittedName>
        <fullName evidence="2">Uncharacterized protein</fullName>
    </submittedName>
</protein>
<dbReference type="PANTHER" id="PTHR47331:SF1">
    <property type="entry name" value="GAG-LIKE PROTEIN"/>
    <property type="match status" value="1"/>
</dbReference>
<gene>
    <name evidence="2" type="ORF">T01_8322</name>
</gene>
<reference evidence="2 3" key="1">
    <citation type="submission" date="2015-01" db="EMBL/GenBank/DDBJ databases">
        <title>Evolution of Trichinella species and genotypes.</title>
        <authorList>
            <person name="Korhonen P.K."/>
            <person name="Edoardo P."/>
            <person name="Giuseppe L.R."/>
            <person name="Gasser R.B."/>
        </authorList>
    </citation>
    <scope>NUCLEOTIDE SEQUENCE [LARGE SCALE GENOMIC DNA]</scope>
    <source>
        <strain evidence="2">ISS3</strain>
    </source>
</reference>
<comment type="caution">
    <text evidence="2">The sequence shown here is derived from an EMBL/GenBank/DDBJ whole genome shotgun (WGS) entry which is preliminary data.</text>
</comment>
<sequence>MDCEKLKRRRNFLKGRINCLCQNLDTSIREPGSRVDVMMTLDSISELLERCQETQDAMEAVTTDDEEQEKEIQKWMDSENEVHSARGRAEKNEEVQFEFDICQTSGLEHSELYRQSPRFPSFWEQFNAGIHNIAELADVTKFICDEILIGRQALVTRFGNLKWMTEHHIQATADLRPNGDKTLHIVLILCKRLLPKKILSLREDRILETGEDPGQVETFFEFLHKQAEIYERLHHGSPKFSRQDEMEMKKKECRRSNKVLSANVATGNPCSICRKNHQVEGCPLSLKVTKQERWALARKHRLCFCCFRQGHRTVDCKRSQNSKSVTSIGLHRLLSGDRNPTVAEENDTSHGDGALGWKRALKRNRTITYLQTAKAYLYAPNGNYTKVMCLFDTGSQRSFVTKGIADSLGLTGLSERELFLIVRRDRSTPIMSTESAAHWKKIHRQPGNIIDYYYHFIEDDRRGVDDDCLVAVKSTLEWILCGQNSRTSYTSTVKVLRIDVQPQYDCEKYRRFWKLESIEFMDQPEVESPVERSMTINRELSFHKARYVTRLFWKRCSASLNNYHAALKRFEQLKARLRKELTKKREYKNTLREYIDNGYVEEIGNLDGREGRTWYLPHRAVFKMDKNTSKCRIILMVHIDIQTIQNQYPVRHHEDVLTNRTTPRGPRCDKICMAETGRRDAISAVLTCPSGPLIVPMCCHLRPRRGVTTNCSKTFGMNWKHSTKLFSFWLLRKGKIIVATLKVQANVSRQPVEAMEKRIHRELVETEEMGDK</sequence>
<keyword evidence="1" id="KW-0175">Coiled coil</keyword>
<proteinExistence type="predicted"/>
<dbReference type="Proteomes" id="UP000054776">
    <property type="component" value="Unassembled WGS sequence"/>
</dbReference>
<accession>A0A0V1B8D4</accession>
<feature type="coiled-coil region" evidence="1">
    <location>
        <begin position="560"/>
        <end position="597"/>
    </location>
</feature>